<name>A0AAN6Y4B7_9PEZI</name>
<protein>
    <submittedName>
        <fullName evidence="1">Uncharacterized protein</fullName>
    </submittedName>
</protein>
<proteinExistence type="predicted"/>
<evidence type="ECO:0000313" key="2">
    <source>
        <dbReference type="Proteomes" id="UP001301769"/>
    </source>
</evidence>
<dbReference type="EMBL" id="MU858137">
    <property type="protein sequence ID" value="KAK4211963.1"/>
    <property type="molecule type" value="Genomic_DNA"/>
</dbReference>
<evidence type="ECO:0000313" key="1">
    <source>
        <dbReference type="EMBL" id="KAK4211963.1"/>
    </source>
</evidence>
<sequence length="296" mass="34261">MQEEAEGTTKLDFETLKQAHLDKLVAEMIEFGKNDSAGSARELGYATQAAHLQRIWRLRHKVQYFMIDEIRTIDLLTTGRLRNVRFAVEKKDKDDVHWWLNIACAHRDGFVATDVEKPTIRDHDRTALPLLTGREEILTDHSVKYIRVGKLGDVHHALFGQIGKKIHLMRGYQLKSDLAPTEGVRYDGQWTLRSFSHKLDVNADLYRLELRLESPVSLNSTQWQATKAVPLPSQRDEWNLYKKLEGDKIRQSQGELGALDWKIKEEMERADREDAQRVRSFRLSVGWKVAARSEMS</sequence>
<organism evidence="1 2">
    <name type="scientific">Rhypophila decipiens</name>
    <dbReference type="NCBI Taxonomy" id="261697"/>
    <lineage>
        <taxon>Eukaryota</taxon>
        <taxon>Fungi</taxon>
        <taxon>Dikarya</taxon>
        <taxon>Ascomycota</taxon>
        <taxon>Pezizomycotina</taxon>
        <taxon>Sordariomycetes</taxon>
        <taxon>Sordariomycetidae</taxon>
        <taxon>Sordariales</taxon>
        <taxon>Naviculisporaceae</taxon>
        <taxon>Rhypophila</taxon>
    </lineage>
</organism>
<comment type="caution">
    <text evidence="1">The sequence shown here is derived from an EMBL/GenBank/DDBJ whole genome shotgun (WGS) entry which is preliminary data.</text>
</comment>
<gene>
    <name evidence="1" type="ORF">QBC37DRAFT_441741</name>
</gene>
<reference evidence="1" key="1">
    <citation type="journal article" date="2023" name="Mol. Phylogenet. Evol.">
        <title>Genome-scale phylogeny and comparative genomics of the fungal order Sordariales.</title>
        <authorList>
            <person name="Hensen N."/>
            <person name="Bonometti L."/>
            <person name="Westerberg I."/>
            <person name="Brannstrom I.O."/>
            <person name="Guillou S."/>
            <person name="Cros-Aarteil S."/>
            <person name="Calhoun S."/>
            <person name="Haridas S."/>
            <person name="Kuo A."/>
            <person name="Mondo S."/>
            <person name="Pangilinan J."/>
            <person name="Riley R."/>
            <person name="LaButti K."/>
            <person name="Andreopoulos B."/>
            <person name="Lipzen A."/>
            <person name="Chen C."/>
            <person name="Yan M."/>
            <person name="Daum C."/>
            <person name="Ng V."/>
            <person name="Clum A."/>
            <person name="Steindorff A."/>
            <person name="Ohm R.A."/>
            <person name="Martin F."/>
            <person name="Silar P."/>
            <person name="Natvig D.O."/>
            <person name="Lalanne C."/>
            <person name="Gautier V."/>
            <person name="Ament-Velasquez S.L."/>
            <person name="Kruys A."/>
            <person name="Hutchinson M.I."/>
            <person name="Powell A.J."/>
            <person name="Barry K."/>
            <person name="Miller A.N."/>
            <person name="Grigoriev I.V."/>
            <person name="Debuchy R."/>
            <person name="Gladieux P."/>
            <person name="Hiltunen Thoren M."/>
            <person name="Johannesson H."/>
        </authorList>
    </citation>
    <scope>NUCLEOTIDE SEQUENCE</scope>
    <source>
        <strain evidence="1">PSN293</strain>
    </source>
</reference>
<dbReference type="AlphaFoldDB" id="A0AAN6Y4B7"/>
<accession>A0AAN6Y4B7</accession>
<dbReference type="Proteomes" id="UP001301769">
    <property type="component" value="Unassembled WGS sequence"/>
</dbReference>
<keyword evidence="2" id="KW-1185">Reference proteome</keyword>
<reference evidence="1" key="2">
    <citation type="submission" date="2023-05" db="EMBL/GenBank/DDBJ databases">
        <authorList>
            <consortium name="Lawrence Berkeley National Laboratory"/>
            <person name="Steindorff A."/>
            <person name="Hensen N."/>
            <person name="Bonometti L."/>
            <person name="Westerberg I."/>
            <person name="Brannstrom I.O."/>
            <person name="Guillou S."/>
            <person name="Cros-Aarteil S."/>
            <person name="Calhoun S."/>
            <person name="Haridas S."/>
            <person name="Kuo A."/>
            <person name="Mondo S."/>
            <person name="Pangilinan J."/>
            <person name="Riley R."/>
            <person name="Labutti K."/>
            <person name="Andreopoulos B."/>
            <person name="Lipzen A."/>
            <person name="Chen C."/>
            <person name="Yanf M."/>
            <person name="Daum C."/>
            <person name="Ng V."/>
            <person name="Clum A."/>
            <person name="Ohm R."/>
            <person name="Martin F."/>
            <person name="Silar P."/>
            <person name="Natvig D."/>
            <person name="Lalanne C."/>
            <person name="Gautier V."/>
            <person name="Ament-Velasquez S.L."/>
            <person name="Kruys A."/>
            <person name="Hutchinson M.I."/>
            <person name="Powell A.J."/>
            <person name="Barry K."/>
            <person name="Miller A.N."/>
            <person name="Grigoriev I.V."/>
            <person name="Debuchy R."/>
            <person name="Gladieux P."/>
            <person name="Thoren M.H."/>
            <person name="Johannesson H."/>
        </authorList>
    </citation>
    <scope>NUCLEOTIDE SEQUENCE</scope>
    <source>
        <strain evidence="1">PSN293</strain>
    </source>
</reference>
<dbReference type="SUPFAM" id="SSF88697">
    <property type="entry name" value="PUA domain-like"/>
    <property type="match status" value="1"/>
</dbReference>
<dbReference type="InterPro" id="IPR015947">
    <property type="entry name" value="PUA-like_sf"/>
</dbReference>